<organism evidence="1 2">
    <name type="scientific">Rhododendron molle</name>
    <name type="common">Chinese azalea</name>
    <name type="synonym">Azalea mollis</name>
    <dbReference type="NCBI Taxonomy" id="49168"/>
    <lineage>
        <taxon>Eukaryota</taxon>
        <taxon>Viridiplantae</taxon>
        <taxon>Streptophyta</taxon>
        <taxon>Embryophyta</taxon>
        <taxon>Tracheophyta</taxon>
        <taxon>Spermatophyta</taxon>
        <taxon>Magnoliopsida</taxon>
        <taxon>eudicotyledons</taxon>
        <taxon>Gunneridae</taxon>
        <taxon>Pentapetalae</taxon>
        <taxon>asterids</taxon>
        <taxon>Ericales</taxon>
        <taxon>Ericaceae</taxon>
        <taxon>Ericoideae</taxon>
        <taxon>Rhodoreae</taxon>
        <taxon>Rhododendron</taxon>
    </lineage>
</organism>
<accession>A0ACC0N283</accession>
<comment type="caution">
    <text evidence="1">The sequence shown here is derived from an EMBL/GenBank/DDBJ whole genome shotgun (WGS) entry which is preliminary data.</text>
</comment>
<dbReference type="Proteomes" id="UP001062846">
    <property type="component" value="Chromosome 7"/>
</dbReference>
<dbReference type="EMBL" id="CM046394">
    <property type="protein sequence ID" value="KAI8546822.1"/>
    <property type="molecule type" value="Genomic_DNA"/>
</dbReference>
<keyword evidence="2" id="KW-1185">Reference proteome</keyword>
<name>A0ACC0N283_RHOML</name>
<evidence type="ECO:0000313" key="2">
    <source>
        <dbReference type="Proteomes" id="UP001062846"/>
    </source>
</evidence>
<sequence>MSKTFLFIQLGMVLCNSMRSFVLYTSEQSDHTSDSLGLISAMNGSRSLIAEMRSE</sequence>
<gene>
    <name evidence="1" type="ORF">RHMOL_Rhmol07G0149300</name>
</gene>
<protein>
    <submittedName>
        <fullName evidence="1">Uncharacterized protein</fullName>
    </submittedName>
</protein>
<reference evidence="1" key="1">
    <citation type="submission" date="2022-02" db="EMBL/GenBank/DDBJ databases">
        <title>Plant Genome Project.</title>
        <authorList>
            <person name="Zhang R.-G."/>
        </authorList>
    </citation>
    <scope>NUCLEOTIDE SEQUENCE</scope>
    <source>
        <strain evidence="1">AT1</strain>
    </source>
</reference>
<proteinExistence type="predicted"/>
<evidence type="ECO:0000313" key="1">
    <source>
        <dbReference type="EMBL" id="KAI8546822.1"/>
    </source>
</evidence>